<accession>A0A1F6C468</accession>
<protein>
    <submittedName>
        <fullName evidence="2">Uncharacterized protein</fullName>
    </submittedName>
</protein>
<dbReference type="EMBL" id="MFKF01000422">
    <property type="protein sequence ID" value="OGG43941.1"/>
    <property type="molecule type" value="Genomic_DNA"/>
</dbReference>
<evidence type="ECO:0000313" key="3">
    <source>
        <dbReference type="Proteomes" id="UP000178606"/>
    </source>
</evidence>
<dbReference type="AlphaFoldDB" id="A0A1F6C468"/>
<sequence length="170" mass="19719">MAPTKKVQLGGLPPRYSFILNPYPDQRLSRCPLCEQKTGQRKMPLLIHTDPFHLIALNYTCRYCQDCDLLMAHKPEIEHLLAELFRHYDPGVIGNNYLIIGTVEKSVWREGLARPKAIAEMLPHASDFAKYYEELRLTRPGYYRADQEPPVMEPPASQEWVKAKTDSHRR</sequence>
<evidence type="ECO:0000256" key="1">
    <source>
        <dbReference type="SAM" id="MobiDB-lite"/>
    </source>
</evidence>
<feature type="region of interest" description="Disordered" evidence="1">
    <location>
        <begin position="146"/>
        <end position="170"/>
    </location>
</feature>
<reference evidence="2 3" key="1">
    <citation type="journal article" date="2016" name="Nat. Commun.">
        <title>Thousands of microbial genomes shed light on interconnected biogeochemical processes in an aquifer system.</title>
        <authorList>
            <person name="Anantharaman K."/>
            <person name="Brown C.T."/>
            <person name="Hug L.A."/>
            <person name="Sharon I."/>
            <person name="Castelle C.J."/>
            <person name="Probst A.J."/>
            <person name="Thomas B.C."/>
            <person name="Singh A."/>
            <person name="Wilkins M.J."/>
            <person name="Karaoz U."/>
            <person name="Brodie E.L."/>
            <person name="Williams K.H."/>
            <person name="Hubbard S.S."/>
            <person name="Banfield J.F."/>
        </authorList>
    </citation>
    <scope>NUCLEOTIDE SEQUENCE [LARGE SCALE GENOMIC DNA]</scope>
    <source>
        <strain evidence="3">RIFCSPLOWO2_12_FULL_64_10</strain>
    </source>
</reference>
<dbReference type="Proteomes" id="UP000178606">
    <property type="component" value="Unassembled WGS sequence"/>
</dbReference>
<evidence type="ECO:0000313" key="2">
    <source>
        <dbReference type="EMBL" id="OGG43941.1"/>
    </source>
</evidence>
<organism evidence="2 3">
    <name type="scientific">Handelsmanbacteria sp. (strain RIFCSPLOWO2_12_FULL_64_10)</name>
    <dbReference type="NCBI Taxonomy" id="1817868"/>
    <lineage>
        <taxon>Bacteria</taxon>
        <taxon>Candidatus Handelsmaniibacteriota</taxon>
    </lineage>
</organism>
<comment type="caution">
    <text evidence="2">The sequence shown here is derived from an EMBL/GenBank/DDBJ whole genome shotgun (WGS) entry which is preliminary data.</text>
</comment>
<name>A0A1F6C468_HANXR</name>
<feature type="compositionally biased region" description="Basic and acidic residues" evidence="1">
    <location>
        <begin position="161"/>
        <end position="170"/>
    </location>
</feature>
<proteinExistence type="predicted"/>
<gene>
    <name evidence="2" type="ORF">A3F84_18895</name>
</gene>